<gene>
    <name evidence="2" type="ORF">CLPU_3c00070</name>
</gene>
<dbReference type="AlphaFoldDB" id="A0A0L0WCM2"/>
<dbReference type="InterPro" id="IPR023804">
    <property type="entry name" value="DUF3792_TM"/>
</dbReference>
<protein>
    <submittedName>
        <fullName evidence="2">Putative membrane protein, TIGR04086 family</fullName>
    </submittedName>
</protein>
<sequence length="129" mass="13849">MSSQKLKGSSTYIVNLSKAVGISISLTLSLMIIQTLIMSYTNLSENMVPVTNSIIMIISIAVGAIYISIKIKQKGWLNGGIIGILYIVILVLLNILFIDAFTFNKYLVLKTVIGLVTGSVGGIIGVNIK</sequence>
<dbReference type="OrthoDB" id="2086722at2"/>
<name>A0A0L0WCM2_GOTPU</name>
<dbReference type="NCBIfam" id="TIGR04086">
    <property type="entry name" value="TIGR04086_membr"/>
    <property type="match status" value="1"/>
</dbReference>
<proteinExistence type="predicted"/>
<dbReference type="Pfam" id="PF12670">
    <property type="entry name" value="DUF3792"/>
    <property type="match status" value="1"/>
</dbReference>
<feature type="transmembrane region" description="Helical" evidence="1">
    <location>
        <begin position="49"/>
        <end position="69"/>
    </location>
</feature>
<keyword evidence="1" id="KW-0472">Membrane</keyword>
<keyword evidence="1" id="KW-0812">Transmembrane</keyword>
<keyword evidence="1" id="KW-1133">Transmembrane helix</keyword>
<dbReference type="EMBL" id="LGSS01000003">
    <property type="protein sequence ID" value="KNF09229.1"/>
    <property type="molecule type" value="Genomic_DNA"/>
</dbReference>
<dbReference type="STRING" id="1503.CLPU_3c00070"/>
<feature type="transmembrane region" description="Helical" evidence="1">
    <location>
        <begin position="81"/>
        <end position="101"/>
    </location>
</feature>
<dbReference type="Proteomes" id="UP000037267">
    <property type="component" value="Unassembled WGS sequence"/>
</dbReference>
<evidence type="ECO:0000313" key="3">
    <source>
        <dbReference type="Proteomes" id="UP000037267"/>
    </source>
</evidence>
<reference evidence="3" key="1">
    <citation type="submission" date="2015-07" db="EMBL/GenBank/DDBJ databases">
        <title>Draft genome sequence of the purine-degrading Gottschalkia purinilyticum DSM 1384 (formerly Clostridium purinilyticum).</title>
        <authorList>
            <person name="Poehlein A."/>
            <person name="Schiel-Bengelsdorf B."/>
            <person name="Bengelsdorf F.R."/>
            <person name="Daniel R."/>
            <person name="Duerre P."/>
        </authorList>
    </citation>
    <scope>NUCLEOTIDE SEQUENCE [LARGE SCALE GENOMIC DNA]</scope>
    <source>
        <strain evidence="3">DSM 1384</strain>
    </source>
</reference>
<dbReference type="RefSeq" id="WP_050354236.1">
    <property type="nucleotide sequence ID" value="NZ_LGSS01000003.1"/>
</dbReference>
<evidence type="ECO:0000313" key="2">
    <source>
        <dbReference type="EMBL" id="KNF09229.1"/>
    </source>
</evidence>
<keyword evidence="3" id="KW-1185">Reference proteome</keyword>
<accession>A0A0L0WCM2</accession>
<comment type="caution">
    <text evidence="2">The sequence shown here is derived from an EMBL/GenBank/DDBJ whole genome shotgun (WGS) entry which is preliminary data.</text>
</comment>
<feature type="transmembrane region" description="Helical" evidence="1">
    <location>
        <begin position="107"/>
        <end position="128"/>
    </location>
</feature>
<feature type="transmembrane region" description="Helical" evidence="1">
    <location>
        <begin position="12"/>
        <end position="37"/>
    </location>
</feature>
<organism evidence="2 3">
    <name type="scientific">Gottschalkia purinilytica</name>
    <name type="common">Clostridium purinilyticum</name>
    <dbReference type="NCBI Taxonomy" id="1503"/>
    <lineage>
        <taxon>Bacteria</taxon>
        <taxon>Bacillati</taxon>
        <taxon>Bacillota</taxon>
        <taxon>Tissierellia</taxon>
        <taxon>Tissierellales</taxon>
        <taxon>Gottschalkiaceae</taxon>
        <taxon>Gottschalkia</taxon>
    </lineage>
</organism>
<evidence type="ECO:0000256" key="1">
    <source>
        <dbReference type="SAM" id="Phobius"/>
    </source>
</evidence>